<accession>S3CYH9</accession>
<dbReference type="RefSeq" id="XP_008087786.1">
    <property type="nucleotide sequence ID" value="XM_008089595.1"/>
</dbReference>
<organism evidence="1 2">
    <name type="scientific">Glarea lozoyensis (strain ATCC 20868 / MF5171)</name>
    <dbReference type="NCBI Taxonomy" id="1116229"/>
    <lineage>
        <taxon>Eukaryota</taxon>
        <taxon>Fungi</taxon>
        <taxon>Dikarya</taxon>
        <taxon>Ascomycota</taxon>
        <taxon>Pezizomycotina</taxon>
        <taxon>Leotiomycetes</taxon>
        <taxon>Helotiales</taxon>
        <taxon>Helotiaceae</taxon>
        <taxon>Glarea</taxon>
    </lineage>
</organism>
<dbReference type="OrthoDB" id="3543556at2759"/>
<dbReference type="AlphaFoldDB" id="S3CYH9"/>
<proteinExistence type="predicted"/>
<keyword evidence="2" id="KW-1185">Reference proteome</keyword>
<dbReference type="EMBL" id="KE145372">
    <property type="protein sequence ID" value="EPE24871.1"/>
    <property type="molecule type" value="Genomic_DNA"/>
</dbReference>
<sequence>MLGAGALRAFSGLQKVLGKLEKGMGGGVPGEKRVKKEAKKGEWGWGLDHFVGFGGTKGGPLDGIMKVLQMFMNHYARLTPSAVPRAACILLELYFLEKH</sequence>
<protein>
    <submittedName>
        <fullName evidence="1">Uncharacterized protein</fullName>
    </submittedName>
</protein>
<gene>
    <name evidence="1" type="ORF">GLAREA_11452</name>
</gene>
<dbReference type="HOGENOM" id="CLU_2320624_0_0_1"/>
<reference evidence="1 2" key="1">
    <citation type="journal article" date="2013" name="BMC Genomics">
        <title>Genomics-driven discovery of the pneumocandin biosynthetic gene cluster in the fungus Glarea lozoyensis.</title>
        <authorList>
            <person name="Chen L."/>
            <person name="Yue Q."/>
            <person name="Zhang X."/>
            <person name="Xiang M."/>
            <person name="Wang C."/>
            <person name="Li S."/>
            <person name="Che Y."/>
            <person name="Ortiz-Lopez F.J."/>
            <person name="Bills G.F."/>
            <person name="Liu X."/>
            <person name="An Z."/>
        </authorList>
    </citation>
    <scope>NUCLEOTIDE SEQUENCE [LARGE SCALE GENOMIC DNA]</scope>
    <source>
        <strain evidence="2">ATCC 20868 / MF5171</strain>
    </source>
</reference>
<evidence type="ECO:0000313" key="1">
    <source>
        <dbReference type="EMBL" id="EPE24871.1"/>
    </source>
</evidence>
<evidence type="ECO:0000313" key="2">
    <source>
        <dbReference type="Proteomes" id="UP000016922"/>
    </source>
</evidence>
<name>S3CYH9_GLAL2</name>
<dbReference type="GeneID" id="19470493"/>
<dbReference type="KEGG" id="glz:GLAREA_11452"/>
<dbReference type="Proteomes" id="UP000016922">
    <property type="component" value="Unassembled WGS sequence"/>
</dbReference>